<dbReference type="Pfam" id="PF14559">
    <property type="entry name" value="TPR_19"/>
    <property type="match status" value="1"/>
</dbReference>
<keyword evidence="2" id="KW-0802">TPR repeat</keyword>
<feature type="repeat" description="TPR" evidence="2">
    <location>
        <begin position="291"/>
        <end position="324"/>
    </location>
</feature>
<comment type="caution">
    <text evidence="3">The sequence shown here is derived from an EMBL/GenBank/DDBJ whole genome shotgun (WGS) entry which is preliminary data.</text>
</comment>
<dbReference type="Pfam" id="PF13469">
    <property type="entry name" value="Sulfotransfer_3"/>
    <property type="match status" value="1"/>
</dbReference>
<dbReference type="Gene3D" id="1.25.40.10">
    <property type="entry name" value="Tetratricopeptide repeat domain"/>
    <property type="match status" value="2"/>
</dbReference>
<dbReference type="Proteomes" id="UP000053586">
    <property type="component" value="Unassembled WGS sequence"/>
</dbReference>
<evidence type="ECO:0000256" key="1">
    <source>
        <dbReference type="ARBA" id="ARBA00022679"/>
    </source>
</evidence>
<protein>
    <submittedName>
        <fullName evidence="3">TPR domain protein</fullName>
    </submittedName>
</protein>
<dbReference type="Pfam" id="PF13181">
    <property type="entry name" value="TPR_8"/>
    <property type="match status" value="1"/>
</dbReference>
<reference evidence="3 4" key="1">
    <citation type="journal article" date="2012" name="J. Bacteriol.">
        <title>Genome sequence of proteorhodopsin-containing sea ice bacterium Glaciecola punicea ACAM 611T.</title>
        <authorList>
            <person name="Qin Q.-L."/>
            <person name="Xie B.-B."/>
            <person name="Shu Y.-L."/>
            <person name="Rong J.-C."/>
            <person name="Zhao D.-L."/>
            <person name="Zhang X.-Y."/>
            <person name="Chen X.-L."/>
            <person name="Zhou B.-C."/>
            <person name="Zhanga Y.-Z."/>
        </authorList>
    </citation>
    <scope>NUCLEOTIDE SEQUENCE [LARGE SCALE GENOMIC DNA]</scope>
    <source>
        <strain evidence="3 4">ACAM 611</strain>
    </source>
</reference>
<dbReference type="InterPro" id="IPR027417">
    <property type="entry name" value="P-loop_NTPase"/>
</dbReference>
<dbReference type="OrthoDB" id="9815894at2"/>
<dbReference type="PANTHER" id="PTHR12788:SF10">
    <property type="entry name" value="PROTEIN-TYROSINE SULFOTRANSFERASE"/>
    <property type="match status" value="1"/>
</dbReference>
<name>H5TE51_9ALTE</name>
<dbReference type="InterPro" id="IPR019734">
    <property type="entry name" value="TPR_rpt"/>
</dbReference>
<dbReference type="PANTHER" id="PTHR12788">
    <property type="entry name" value="PROTEIN-TYROSINE SULFOTRANSFERASE 2"/>
    <property type="match status" value="1"/>
</dbReference>
<dbReference type="SUPFAM" id="SSF48452">
    <property type="entry name" value="TPR-like"/>
    <property type="match status" value="1"/>
</dbReference>
<dbReference type="PROSITE" id="PS50005">
    <property type="entry name" value="TPR"/>
    <property type="match status" value="2"/>
</dbReference>
<accession>H5TE51</accession>
<dbReference type="InterPro" id="IPR011990">
    <property type="entry name" value="TPR-like_helical_dom_sf"/>
</dbReference>
<keyword evidence="1" id="KW-0808">Transferase</keyword>
<evidence type="ECO:0000313" key="4">
    <source>
        <dbReference type="Proteomes" id="UP000053586"/>
    </source>
</evidence>
<sequence length="680" mass="75710">MSSINTPQTETQANANTSAQALGAIQQNIQQGNFAQAELDAKALLAKSTDQETRTMCWYLLAVGYRLQQSHESAIEALNTLLVITPEHSRAFQELGYNYRALKQGKQASIHFYKATKINPALLSAWQALLPIYQQANQSSATKLCQSQIKQLSALPKPILAATDLLYDGKITQADIMCRQYLQKNKHSITGLQLLADIALALKATSEAEFILETAVELAPEKPEVKYQLFKIYSKLGKFAKALALANTLTEQDPQNTFYQLAKATALVGVGDISAAITIYTDTVANGHTQANIYLLLGHAYKNQGDIKASVTAYQQAYSADPYCGDAYWSLANTKTYAFTTTEIDTMLSGTQQQDISVKDKIHLHFALGKAYEDQGANGSTSANKYKDAFTHYAIGNKLQRSTLAYSHESHRSFVKSQINAFTPELIRQLKDKGHSSAAPIFIVGLPRAGSTLLEQILASHSTVDGTMELHEIMGLAANLSKKQGNKPSYPFNLGSINNDYFARFGEKFINDTQVYRQGGTYFIDKMPNNYMHIGLIKLILPNAKIIDARRDPMACCFSGFKQLFGEGQEFSYSLTDIALYYKNYVTLMDHWQQLFPGEILLVNHEDIVANTDTQIRRMLDFCGLEFEQACIDFHKNKRAVKTPSAQQVRQPIYTSGLAQWKNFEPYLQELKDALNSDVA</sequence>
<dbReference type="RefSeq" id="WP_006006870.1">
    <property type="nucleotide sequence ID" value="NZ_BAET01000030.1"/>
</dbReference>
<evidence type="ECO:0000256" key="2">
    <source>
        <dbReference type="PROSITE-ProRule" id="PRU00339"/>
    </source>
</evidence>
<feature type="repeat" description="TPR" evidence="2">
    <location>
        <begin position="89"/>
        <end position="122"/>
    </location>
</feature>
<dbReference type="EMBL" id="BAET01000030">
    <property type="protein sequence ID" value="GAB56578.1"/>
    <property type="molecule type" value="Genomic_DNA"/>
</dbReference>
<dbReference type="SMART" id="SM00028">
    <property type="entry name" value="TPR"/>
    <property type="match status" value="5"/>
</dbReference>
<keyword evidence="4" id="KW-1185">Reference proteome</keyword>
<evidence type="ECO:0000313" key="3">
    <source>
        <dbReference type="EMBL" id="GAB56578.1"/>
    </source>
</evidence>
<dbReference type="GO" id="GO:0008476">
    <property type="term" value="F:protein-tyrosine sulfotransferase activity"/>
    <property type="evidence" value="ECO:0007669"/>
    <property type="project" value="InterPro"/>
</dbReference>
<dbReference type="STRING" id="56804.BAE46_09060"/>
<dbReference type="SUPFAM" id="SSF52540">
    <property type="entry name" value="P-loop containing nucleoside triphosphate hydrolases"/>
    <property type="match status" value="1"/>
</dbReference>
<proteinExistence type="predicted"/>
<dbReference type="Gene3D" id="3.40.50.300">
    <property type="entry name" value="P-loop containing nucleotide triphosphate hydrolases"/>
    <property type="match status" value="1"/>
</dbReference>
<dbReference type="eggNOG" id="COG0457">
    <property type="taxonomic scope" value="Bacteria"/>
</dbReference>
<dbReference type="InterPro" id="IPR026634">
    <property type="entry name" value="TPST-like"/>
</dbReference>
<organism evidence="3 4">
    <name type="scientific">Glaciecola punicea ACAM 611</name>
    <dbReference type="NCBI Taxonomy" id="1121923"/>
    <lineage>
        <taxon>Bacteria</taxon>
        <taxon>Pseudomonadati</taxon>
        <taxon>Pseudomonadota</taxon>
        <taxon>Gammaproteobacteria</taxon>
        <taxon>Alteromonadales</taxon>
        <taxon>Alteromonadaceae</taxon>
        <taxon>Glaciecola</taxon>
    </lineage>
</organism>
<gene>
    <name evidence="3" type="ORF">GPUN_2463</name>
</gene>
<reference evidence="3 4" key="2">
    <citation type="journal article" date="2017" name="Antonie Van Leeuwenhoek">
        <title>Rhizobium rhizosphaerae sp. nov., a novel species isolated from rice rhizosphere.</title>
        <authorList>
            <person name="Zhao J.J."/>
            <person name="Zhang J."/>
            <person name="Zhang R.J."/>
            <person name="Zhang C.W."/>
            <person name="Yin H.Q."/>
            <person name="Zhang X.X."/>
        </authorList>
    </citation>
    <scope>NUCLEOTIDE SEQUENCE [LARGE SCALE GENOMIC DNA]</scope>
    <source>
        <strain evidence="3 4">ACAM 611</strain>
    </source>
</reference>
<dbReference type="AlphaFoldDB" id="H5TE51"/>